<feature type="compositionally biased region" description="Polar residues" evidence="2">
    <location>
        <begin position="854"/>
        <end position="863"/>
    </location>
</feature>
<keyword evidence="1" id="KW-0479">Metal-binding</keyword>
<accession>A0A5B0RDU4</accession>
<feature type="compositionally biased region" description="Basic and acidic residues" evidence="2">
    <location>
        <begin position="541"/>
        <end position="550"/>
    </location>
</feature>
<feature type="compositionally biased region" description="Polar residues" evidence="2">
    <location>
        <begin position="482"/>
        <end position="503"/>
    </location>
</feature>
<feature type="region of interest" description="Disordered" evidence="2">
    <location>
        <begin position="159"/>
        <end position="233"/>
    </location>
</feature>
<evidence type="ECO:0000313" key="5">
    <source>
        <dbReference type="Proteomes" id="UP000325313"/>
    </source>
</evidence>
<keyword evidence="1" id="KW-0862">Zinc</keyword>
<feature type="region of interest" description="Disordered" evidence="2">
    <location>
        <begin position="794"/>
        <end position="823"/>
    </location>
</feature>
<feature type="compositionally biased region" description="Low complexity" evidence="2">
    <location>
        <begin position="470"/>
        <end position="480"/>
    </location>
</feature>
<feature type="compositionally biased region" description="Low complexity" evidence="2">
    <location>
        <begin position="100"/>
        <end position="142"/>
    </location>
</feature>
<feature type="compositionally biased region" description="Low complexity" evidence="2">
    <location>
        <begin position="159"/>
        <end position="215"/>
    </location>
</feature>
<feature type="region of interest" description="Disordered" evidence="2">
    <location>
        <begin position="468"/>
        <end position="564"/>
    </location>
</feature>
<evidence type="ECO:0000313" key="4">
    <source>
        <dbReference type="EMBL" id="KAA1123910.1"/>
    </source>
</evidence>
<dbReference type="InterPro" id="IPR001841">
    <property type="entry name" value="Znf_RING"/>
</dbReference>
<comment type="caution">
    <text evidence="4">The sequence shown here is derived from an EMBL/GenBank/DDBJ whole genome shotgun (WGS) entry which is preliminary data.</text>
</comment>
<keyword evidence="1" id="KW-0863">Zinc-finger</keyword>
<evidence type="ECO:0000256" key="1">
    <source>
        <dbReference type="PROSITE-ProRule" id="PRU00175"/>
    </source>
</evidence>
<feature type="region of interest" description="Disordered" evidence="2">
    <location>
        <begin position="1"/>
        <end position="144"/>
    </location>
</feature>
<evidence type="ECO:0000259" key="3">
    <source>
        <dbReference type="PROSITE" id="PS50089"/>
    </source>
</evidence>
<name>A0A5B0RDU4_PUCGR</name>
<dbReference type="Gene3D" id="2.30.29.30">
    <property type="entry name" value="Pleckstrin-homology domain (PH domain)/Phosphotyrosine-binding domain (PTB)"/>
    <property type="match status" value="1"/>
</dbReference>
<feature type="region of interest" description="Disordered" evidence="2">
    <location>
        <begin position="843"/>
        <end position="863"/>
    </location>
</feature>
<feature type="compositionally biased region" description="Basic and acidic residues" evidence="2">
    <location>
        <begin position="220"/>
        <end position="233"/>
    </location>
</feature>
<feature type="compositionally biased region" description="Basic and acidic residues" evidence="2">
    <location>
        <begin position="312"/>
        <end position="322"/>
    </location>
</feature>
<feature type="region of interest" description="Disordered" evidence="2">
    <location>
        <begin position="1505"/>
        <end position="1538"/>
    </location>
</feature>
<dbReference type="GO" id="GO:0005085">
    <property type="term" value="F:guanyl-nucleotide exchange factor activity"/>
    <property type="evidence" value="ECO:0007669"/>
    <property type="project" value="InterPro"/>
</dbReference>
<dbReference type="GO" id="GO:0008270">
    <property type="term" value="F:zinc ion binding"/>
    <property type="evidence" value="ECO:0007669"/>
    <property type="project" value="UniProtKB-KW"/>
</dbReference>
<dbReference type="PROSITE" id="PS50089">
    <property type="entry name" value="ZF_RING_2"/>
    <property type="match status" value="1"/>
</dbReference>
<feature type="compositionally biased region" description="Low complexity" evidence="2">
    <location>
        <begin position="527"/>
        <end position="539"/>
    </location>
</feature>
<dbReference type="EMBL" id="VDEP01000206">
    <property type="protein sequence ID" value="KAA1123910.1"/>
    <property type="molecule type" value="Genomic_DNA"/>
</dbReference>
<dbReference type="Gene3D" id="3.30.40.10">
    <property type="entry name" value="Zinc/RING finger domain, C3HC4 (zinc finger)"/>
    <property type="match status" value="1"/>
</dbReference>
<dbReference type="SUPFAM" id="SSF57850">
    <property type="entry name" value="RING/U-box"/>
    <property type="match status" value="1"/>
</dbReference>
<dbReference type="SUPFAM" id="SSF50729">
    <property type="entry name" value="PH domain-like"/>
    <property type="match status" value="1"/>
</dbReference>
<feature type="compositionally biased region" description="Low complexity" evidence="2">
    <location>
        <begin position="1521"/>
        <end position="1535"/>
    </location>
</feature>
<sequence length="1570" mass="174367">MSAQPRSASSCTSPHSSVFSSRTSAGDPHSPHSIIISPPAKFNKLTASNSAIITPERLSSSRESSSLLLPSSNRRSSSTSSSPHSANHHHRFSIQSVLQHTFSHSQHSSPSESTNTAELRSTPNSPAPTTTNINPSNPSSSSHRLSTAMKSLFYRKPSITSSSGSSFSNTSSHYSQTSFHPTHTTGPSSSSNNNNKKNTQSSSSRLPTTSSSQRPMSPETNRDQPESEINQDHDIITDNCPVCVEDLKMNLIGEKPLVIPKCGHRLHASCFEAVYGSLDEARRTGDVLGLCGICRKDMRLVASGGSSFQPKPFDRNLADHSAQKRSRSKVPSSSTATHKIHSITRKTLPSTPFDIVDDDSDFEEEAHFSESELEREDELLGSWNELDLSSHQPRLLHPGGLESLRIEHKRQQSGRRRSIVKPNVTVLAENPNLFLNKDSDKSQHLTCMVTIELPSLYAPNPTQPAYHFAPSSSYPSPLSPTGVPSNLSSDTNQHNNGSSFPGKSSSIAPMSPPPSAVTQYAMNSPQGSSGRSVLLSPSSQHQHDKTRLPSDRNGSLKSPLTRDNSITFIPPLPVHHDHLPPLPVDGPPSQPLQPVLDDLLDRMQDWKGHSSKDFGLLKKYDQIHIEKEANCRQFLVYLFEEALLCVSPVRRDSITQGWTQQDEHHTGSVAGGPPLKLKGRVYIRHMDSVSVIPNDPLHVYFLRVKMKDEKMDAFTMRFENLNQLEDWHSNIHSLIQKNKQKTDPSPLQAPLRIPEIDYSGPVCIPSTPLSLPPTPVTCQPGGPSLDRDSLRIAAHSTRSSRSDSLQSGSDSRNNDGCTGSSLLSGSTKTNLVTSISTLSSVGEEYTEGCPENPEFSNPFQSSHPFTHRDLPSLHMNPAFRSASLRHDFRPIDLTLVISIPFPEPAGSPSSSPSTLKLRLLKQSLQFVVYHLHPRSRLSLVAFTVGSGGNARSQGQLLYTPFLTVGKAASLKRVEFAIEQISRAGRTEGILTAQNWKYFGEDIAVAQQASDSIGFGTAAQQANPRFIQDKVQRRLRMLERHEDKVSVVTAVNLAYDMILPRKQKNPLSGIMLLNDSRDCSTKPEMTLVMTRAEAIQIPIQSIGWGEAHNPSSLWQLSNHTGGTYSFIRDYHSIKEAIAGCIGGMLSVGMSNARVSIGIAENKWFKMKKVSGISHVISSDGQHADLELGQMRFGERRDVLVEVEMKSAREVYRTQSRQFNDGDQALLGLEHNNQVETGTDAFFRNQLGVETNVTMLGDTDAFTRFYESQFDDMNDDITLFEVNVSYRDPQAGKNVAKLPRPAVLMVTVTPSLVDSTGALTANEPSIVKRRVELLTSDSLSRVLLLVSRRMDRQGLRLMNETRRIVTTLMTNLFQIEPTMEQSEFIGRRAFGLMERLMRRGQMKATAENVDVFVMLAGCLQVLQRMIEGLEEIERGLSEVSRHLEAQYPVQQHQQANNHALRAQEEMRNQVYLRFETGMKNFAAEQSGILRDQKAWLIHSVDSTVQQQQQQQSRSAFIPSTPTSSQNHQLQLHQSQPSKADDNQLSIIEEIYFRSDYSIWMKNMMEHWMPERY</sequence>
<feature type="compositionally biased region" description="Low complexity" evidence="2">
    <location>
        <begin position="57"/>
        <end position="82"/>
    </location>
</feature>
<dbReference type="InterPro" id="IPR051266">
    <property type="entry name" value="CLCR"/>
</dbReference>
<organism evidence="4 5">
    <name type="scientific">Puccinia graminis f. sp. tritici</name>
    <dbReference type="NCBI Taxonomy" id="56615"/>
    <lineage>
        <taxon>Eukaryota</taxon>
        <taxon>Fungi</taxon>
        <taxon>Dikarya</taxon>
        <taxon>Basidiomycota</taxon>
        <taxon>Pucciniomycotina</taxon>
        <taxon>Pucciniomycetes</taxon>
        <taxon>Pucciniales</taxon>
        <taxon>Pucciniaceae</taxon>
        <taxon>Puccinia</taxon>
    </lineage>
</organism>
<dbReference type="InterPro" id="IPR013083">
    <property type="entry name" value="Znf_RING/FYVE/PHD"/>
</dbReference>
<evidence type="ECO:0000256" key="2">
    <source>
        <dbReference type="SAM" id="MobiDB-lite"/>
    </source>
</evidence>
<feature type="domain" description="RING-type" evidence="3">
    <location>
        <begin position="240"/>
        <end position="295"/>
    </location>
</feature>
<dbReference type="InterPro" id="IPR011993">
    <property type="entry name" value="PH-like_dom_sf"/>
</dbReference>
<dbReference type="Gene3D" id="3.40.50.410">
    <property type="entry name" value="von Willebrand factor, type A domain"/>
    <property type="match status" value="1"/>
</dbReference>
<dbReference type="SUPFAM" id="SSF53300">
    <property type="entry name" value="vWA-like"/>
    <property type="match status" value="1"/>
</dbReference>
<dbReference type="InterPro" id="IPR036465">
    <property type="entry name" value="vWFA_dom_sf"/>
</dbReference>
<dbReference type="Proteomes" id="UP000325313">
    <property type="component" value="Unassembled WGS sequence"/>
</dbReference>
<reference evidence="4 5" key="1">
    <citation type="submission" date="2019-05" db="EMBL/GenBank/DDBJ databases">
        <title>Emergence of the Ug99 lineage of the wheat stem rust pathogen through somatic hybridization.</title>
        <authorList>
            <person name="Li F."/>
            <person name="Upadhyaya N.M."/>
            <person name="Sperschneider J."/>
            <person name="Matny O."/>
            <person name="Nguyen-Phuc H."/>
            <person name="Mago R."/>
            <person name="Raley C."/>
            <person name="Miller M.E."/>
            <person name="Silverstein K.A.T."/>
            <person name="Henningsen E."/>
            <person name="Hirsch C.D."/>
            <person name="Visser B."/>
            <person name="Pretorius Z.A."/>
            <person name="Steffenson B.J."/>
            <person name="Schwessinger B."/>
            <person name="Dodds P.N."/>
            <person name="Figueroa M."/>
        </authorList>
    </citation>
    <scope>NUCLEOTIDE SEQUENCE [LARGE SCALE GENOMIC DNA]</scope>
    <source>
        <strain evidence="4 5">Ug99</strain>
    </source>
</reference>
<feature type="compositionally biased region" description="Polar residues" evidence="2">
    <location>
        <begin position="552"/>
        <end position="564"/>
    </location>
</feature>
<dbReference type="InterPro" id="IPR033511">
    <property type="entry name" value="Cdc24/Scd1_PH_dom"/>
</dbReference>
<feature type="compositionally biased region" description="Polar residues" evidence="2">
    <location>
        <begin position="517"/>
        <end position="526"/>
    </location>
</feature>
<dbReference type="CDD" id="cd13246">
    <property type="entry name" value="PH_Scd1"/>
    <property type="match status" value="1"/>
</dbReference>
<feature type="compositionally biased region" description="Polar residues" evidence="2">
    <location>
        <begin position="1"/>
        <end position="24"/>
    </location>
</feature>
<dbReference type="PANTHER" id="PTHR10579">
    <property type="entry name" value="CALCIUM-ACTIVATED CHLORIDE CHANNEL REGULATOR"/>
    <property type="match status" value="1"/>
</dbReference>
<feature type="region of interest" description="Disordered" evidence="2">
    <location>
        <begin position="305"/>
        <end position="339"/>
    </location>
</feature>
<gene>
    <name evidence="4" type="ORF">PGTUg99_029422</name>
</gene>
<dbReference type="Pfam" id="PF15411">
    <property type="entry name" value="PH_10"/>
    <property type="match status" value="1"/>
</dbReference>
<feature type="compositionally biased region" description="Low complexity" evidence="2">
    <location>
        <begin position="796"/>
        <end position="811"/>
    </location>
</feature>
<protein>
    <recommendedName>
        <fullName evidence="3">RING-type domain-containing protein</fullName>
    </recommendedName>
</protein>
<feature type="compositionally biased region" description="Polar residues" evidence="2">
    <location>
        <begin position="1510"/>
        <end position="1520"/>
    </location>
</feature>
<proteinExistence type="predicted"/>
<dbReference type="PANTHER" id="PTHR10579:SF43">
    <property type="entry name" value="ZINC FINGER (C3HC4-TYPE RING FINGER) FAMILY PROTEIN"/>
    <property type="match status" value="1"/>
</dbReference>